<proteinExistence type="predicted"/>
<reference evidence="1" key="1">
    <citation type="submission" date="2021-10" db="EMBL/GenBank/DDBJ databases">
        <title>Novel species in genus Arthrobacter.</title>
        <authorList>
            <person name="Liu Y."/>
        </authorList>
    </citation>
    <scope>NUCLEOTIDE SEQUENCE</scope>
    <source>
        <strain evidence="1">Zg-Y453</strain>
    </source>
</reference>
<gene>
    <name evidence="1" type="ORF">LJ757_08360</name>
</gene>
<name>A0A9X1MED6_9MICC</name>
<evidence type="ECO:0008006" key="3">
    <source>
        <dbReference type="Google" id="ProtNLM"/>
    </source>
</evidence>
<keyword evidence="2" id="KW-1185">Reference proteome</keyword>
<dbReference type="Proteomes" id="UP001139158">
    <property type="component" value="Unassembled WGS sequence"/>
</dbReference>
<accession>A0A9X1MED6</accession>
<dbReference type="EMBL" id="JAJFZV010000007">
    <property type="protein sequence ID" value="MCC3297812.1"/>
    <property type="molecule type" value="Genomic_DNA"/>
</dbReference>
<dbReference type="RefSeq" id="WP_227895686.1">
    <property type="nucleotide sequence ID" value="NZ_CP099466.1"/>
</dbReference>
<sequence>MSQPWPLAGTIPEITSTGGALFHAGELFSGPELHGMCRDGLLTRVYGSTYVRWDVRPGPLARALAAQHALPAPVRGRYVFGRLTAAWIFGCAPPPARLALLADNRHRGTALPPFSGAVLHEVALGPADRLDLGGAAVTQPLRTAVDVALHCPLPDAVDALARMAREPGLNASLVYVRSLLLSMRRVPGTKRALEAVEAAAGPPG</sequence>
<protein>
    <recommendedName>
        <fullName evidence="3">Transcriptional regulator, AbiEi antitoxin, Type IV TA system</fullName>
    </recommendedName>
</protein>
<evidence type="ECO:0000313" key="1">
    <source>
        <dbReference type="EMBL" id="MCC3297812.1"/>
    </source>
</evidence>
<organism evidence="1 2">
    <name type="scientific">Arthrobacter caoxuetaonis</name>
    <dbReference type="NCBI Taxonomy" id="2886935"/>
    <lineage>
        <taxon>Bacteria</taxon>
        <taxon>Bacillati</taxon>
        <taxon>Actinomycetota</taxon>
        <taxon>Actinomycetes</taxon>
        <taxon>Micrococcales</taxon>
        <taxon>Micrococcaceae</taxon>
        <taxon>Arthrobacter</taxon>
    </lineage>
</organism>
<comment type="caution">
    <text evidence="1">The sequence shown here is derived from an EMBL/GenBank/DDBJ whole genome shotgun (WGS) entry which is preliminary data.</text>
</comment>
<evidence type="ECO:0000313" key="2">
    <source>
        <dbReference type="Proteomes" id="UP001139158"/>
    </source>
</evidence>
<dbReference type="AlphaFoldDB" id="A0A9X1MED6"/>